<evidence type="ECO:0000313" key="4">
    <source>
        <dbReference type="Proteomes" id="UP000198598"/>
    </source>
</evidence>
<dbReference type="AlphaFoldDB" id="A0A1I1U031"/>
<evidence type="ECO:0000313" key="3">
    <source>
        <dbReference type="EMBL" id="SFD64241.1"/>
    </source>
</evidence>
<keyword evidence="4" id="KW-1185">Reference proteome</keyword>
<feature type="region of interest" description="Disordered" evidence="1">
    <location>
        <begin position="34"/>
        <end position="70"/>
    </location>
</feature>
<evidence type="ECO:0000256" key="2">
    <source>
        <dbReference type="SAM" id="SignalP"/>
    </source>
</evidence>
<dbReference type="Proteomes" id="UP000198598">
    <property type="component" value="Unassembled WGS sequence"/>
</dbReference>
<evidence type="ECO:0008006" key="5">
    <source>
        <dbReference type="Google" id="ProtNLM"/>
    </source>
</evidence>
<proteinExistence type="predicted"/>
<dbReference type="STRING" id="662367.SAMN05216167_10671"/>
<reference evidence="3 4" key="1">
    <citation type="submission" date="2016-10" db="EMBL/GenBank/DDBJ databases">
        <authorList>
            <person name="de Groot N.N."/>
        </authorList>
    </citation>
    <scope>NUCLEOTIDE SEQUENCE [LARGE SCALE GENOMIC DNA]</scope>
    <source>
        <strain evidence="3 4">DSM 26130</strain>
    </source>
</reference>
<feature type="compositionally biased region" description="Polar residues" evidence="1">
    <location>
        <begin position="48"/>
        <end position="60"/>
    </location>
</feature>
<feature type="chain" id="PRO_5011537891" description="Outer membrane protein beta-barrel domain-containing protein" evidence="2">
    <location>
        <begin position="20"/>
        <end position="311"/>
    </location>
</feature>
<feature type="signal peptide" evidence="2">
    <location>
        <begin position="1"/>
        <end position="19"/>
    </location>
</feature>
<accession>A0A1I1U031</accession>
<dbReference type="OrthoDB" id="942794at2"/>
<gene>
    <name evidence="3" type="ORF">SAMN05216167_10671</name>
</gene>
<organism evidence="3 4">
    <name type="scientific">Spirosoma endophyticum</name>
    <dbReference type="NCBI Taxonomy" id="662367"/>
    <lineage>
        <taxon>Bacteria</taxon>
        <taxon>Pseudomonadati</taxon>
        <taxon>Bacteroidota</taxon>
        <taxon>Cytophagia</taxon>
        <taxon>Cytophagales</taxon>
        <taxon>Cytophagaceae</taxon>
        <taxon>Spirosoma</taxon>
    </lineage>
</organism>
<sequence length="311" mass="34453">MKHIFLLAFSLGLSVSALAQEVVIDTNYYTPPAQRRQVLTPDPDQRYTPYQPNRAQSTGRYHNGPEADNPLFPRLREVQTWYVGAEGGFRSDGSRLTNSFNGLISSATQTKPFWGVLIGYTYRNAWAVETGYSHSPIHLNITIANGQTPLIFDYQNSGSGIPLRLKRRIGSGKKSANGTGFWLTAGVWLIPNGAGPLDDFKLIGYSSRNSGRVRSTDTLRLTNSTTTFNRISGLAELGVDYSVRLASFLELGCYVRKYWGLSDALRSNLLYTVNNKSEQQAVVTANGTGWGVGIALRYIYGRQHEVKNALK</sequence>
<dbReference type="EMBL" id="FOLQ01000006">
    <property type="protein sequence ID" value="SFD64241.1"/>
    <property type="molecule type" value="Genomic_DNA"/>
</dbReference>
<dbReference type="RefSeq" id="WP_093828241.1">
    <property type="nucleotide sequence ID" value="NZ_FOLQ01000006.1"/>
</dbReference>
<evidence type="ECO:0000256" key="1">
    <source>
        <dbReference type="SAM" id="MobiDB-lite"/>
    </source>
</evidence>
<protein>
    <recommendedName>
        <fullName evidence="5">Outer membrane protein beta-barrel domain-containing protein</fullName>
    </recommendedName>
</protein>
<name>A0A1I1U031_9BACT</name>
<keyword evidence="2" id="KW-0732">Signal</keyword>